<evidence type="ECO:0000256" key="7">
    <source>
        <dbReference type="SAM" id="Phobius"/>
    </source>
</evidence>
<accession>A0A453FYV0</accession>
<comment type="subcellular location">
    <subcellularLocation>
        <location evidence="1">Membrane</location>
    </subcellularLocation>
</comment>
<feature type="domain" description="Amino acid transporter transmembrane" evidence="8">
    <location>
        <begin position="12"/>
        <end position="93"/>
    </location>
</feature>
<evidence type="ECO:0000313" key="9">
    <source>
        <dbReference type="EnsemblPlants" id="AET3Gv20828900.5"/>
    </source>
</evidence>
<organism evidence="9 10">
    <name type="scientific">Aegilops tauschii subsp. strangulata</name>
    <name type="common">Goatgrass</name>
    <dbReference type="NCBI Taxonomy" id="200361"/>
    <lineage>
        <taxon>Eukaryota</taxon>
        <taxon>Viridiplantae</taxon>
        <taxon>Streptophyta</taxon>
        <taxon>Embryophyta</taxon>
        <taxon>Tracheophyta</taxon>
        <taxon>Spermatophyta</taxon>
        <taxon>Magnoliopsida</taxon>
        <taxon>Liliopsida</taxon>
        <taxon>Poales</taxon>
        <taxon>Poaceae</taxon>
        <taxon>BOP clade</taxon>
        <taxon>Pooideae</taxon>
        <taxon>Triticodae</taxon>
        <taxon>Triticeae</taxon>
        <taxon>Triticinae</taxon>
        <taxon>Aegilops</taxon>
    </lineage>
</organism>
<dbReference type="Gramene" id="AET3Gv20828900.5">
    <property type="protein sequence ID" value="AET3Gv20828900.5"/>
    <property type="gene ID" value="AET3Gv20828900"/>
</dbReference>
<keyword evidence="6 7" id="KW-0472">Membrane</keyword>
<feature type="transmembrane region" description="Helical" evidence="7">
    <location>
        <begin position="36"/>
        <end position="61"/>
    </location>
</feature>
<reference evidence="9" key="3">
    <citation type="journal article" date="2017" name="Nature">
        <title>Genome sequence of the progenitor of the wheat D genome Aegilops tauschii.</title>
        <authorList>
            <person name="Luo M.C."/>
            <person name="Gu Y.Q."/>
            <person name="Puiu D."/>
            <person name="Wang H."/>
            <person name="Twardziok S.O."/>
            <person name="Deal K.R."/>
            <person name="Huo N."/>
            <person name="Zhu T."/>
            <person name="Wang L."/>
            <person name="Wang Y."/>
            <person name="McGuire P.E."/>
            <person name="Liu S."/>
            <person name="Long H."/>
            <person name="Ramasamy R.K."/>
            <person name="Rodriguez J.C."/>
            <person name="Van S.L."/>
            <person name="Yuan L."/>
            <person name="Wang Z."/>
            <person name="Xia Z."/>
            <person name="Xiao L."/>
            <person name="Anderson O.D."/>
            <person name="Ouyang S."/>
            <person name="Liang Y."/>
            <person name="Zimin A.V."/>
            <person name="Pertea G."/>
            <person name="Qi P."/>
            <person name="Bennetzen J.L."/>
            <person name="Dai X."/>
            <person name="Dawson M.W."/>
            <person name="Muller H.G."/>
            <person name="Kugler K."/>
            <person name="Rivarola-Duarte L."/>
            <person name="Spannagl M."/>
            <person name="Mayer K.F.X."/>
            <person name="Lu F.H."/>
            <person name="Bevan M.W."/>
            <person name="Leroy P."/>
            <person name="Li P."/>
            <person name="You F.M."/>
            <person name="Sun Q."/>
            <person name="Liu Z."/>
            <person name="Lyons E."/>
            <person name="Wicker T."/>
            <person name="Salzberg S.L."/>
            <person name="Devos K.M."/>
            <person name="Dvorak J."/>
        </authorList>
    </citation>
    <scope>NUCLEOTIDE SEQUENCE [LARGE SCALE GENOMIC DNA]</scope>
    <source>
        <strain evidence="9">cv. AL8/78</strain>
    </source>
</reference>
<name>A0A453FYV0_AEGTS</name>
<evidence type="ECO:0000313" key="10">
    <source>
        <dbReference type="Proteomes" id="UP000015105"/>
    </source>
</evidence>
<keyword evidence="5 7" id="KW-1133">Transmembrane helix</keyword>
<reference evidence="10" key="2">
    <citation type="journal article" date="2017" name="Nat. Plants">
        <title>The Aegilops tauschii genome reveals multiple impacts of transposons.</title>
        <authorList>
            <person name="Zhao G."/>
            <person name="Zou C."/>
            <person name="Li K."/>
            <person name="Wang K."/>
            <person name="Li T."/>
            <person name="Gao L."/>
            <person name="Zhang X."/>
            <person name="Wang H."/>
            <person name="Yang Z."/>
            <person name="Liu X."/>
            <person name="Jiang W."/>
            <person name="Mao L."/>
            <person name="Kong X."/>
            <person name="Jiao Y."/>
            <person name="Jia J."/>
        </authorList>
    </citation>
    <scope>NUCLEOTIDE SEQUENCE [LARGE SCALE GENOMIC DNA]</scope>
    <source>
        <strain evidence="10">cv. AL8/78</strain>
    </source>
</reference>
<proteinExistence type="predicted"/>
<dbReference type="Pfam" id="PF01490">
    <property type="entry name" value="Aa_trans"/>
    <property type="match status" value="1"/>
</dbReference>
<dbReference type="GO" id="GO:0016020">
    <property type="term" value="C:membrane"/>
    <property type="evidence" value="ECO:0007669"/>
    <property type="project" value="UniProtKB-SubCell"/>
</dbReference>
<dbReference type="AlphaFoldDB" id="A0A453FYV0"/>
<evidence type="ECO:0000256" key="4">
    <source>
        <dbReference type="ARBA" id="ARBA00022970"/>
    </source>
</evidence>
<reference evidence="9" key="5">
    <citation type="journal article" date="2021" name="G3 (Bethesda)">
        <title>Aegilops tauschii genome assembly Aet v5.0 features greater sequence contiguity and improved annotation.</title>
        <authorList>
            <person name="Wang L."/>
            <person name="Zhu T."/>
            <person name="Rodriguez J.C."/>
            <person name="Deal K.R."/>
            <person name="Dubcovsky J."/>
            <person name="McGuire P.E."/>
            <person name="Lux T."/>
            <person name="Spannagl M."/>
            <person name="Mayer K.F.X."/>
            <person name="Baldrich P."/>
            <person name="Meyers B.C."/>
            <person name="Huo N."/>
            <person name="Gu Y.Q."/>
            <person name="Zhou H."/>
            <person name="Devos K.M."/>
            <person name="Bennetzen J.L."/>
            <person name="Unver T."/>
            <person name="Budak H."/>
            <person name="Gulick P.J."/>
            <person name="Galiba G."/>
            <person name="Kalapos B."/>
            <person name="Nelson D.R."/>
            <person name="Li P."/>
            <person name="You F.M."/>
            <person name="Luo M.C."/>
            <person name="Dvorak J."/>
        </authorList>
    </citation>
    <scope>NUCLEOTIDE SEQUENCE [LARGE SCALE GENOMIC DNA]</scope>
    <source>
        <strain evidence="9">cv. AL8/78</strain>
    </source>
</reference>
<keyword evidence="4" id="KW-0029">Amino-acid transport</keyword>
<reference evidence="10" key="1">
    <citation type="journal article" date="2014" name="Science">
        <title>Ancient hybridizations among the ancestral genomes of bread wheat.</title>
        <authorList>
            <consortium name="International Wheat Genome Sequencing Consortium,"/>
            <person name="Marcussen T."/>
            <person name="Sandve S.R."/>
            <person name="Heier L."/>
            <person name="Spannagl M."/>
            <person name="Pfeifer M."/>
            <person name="Jakobsen K.S."/>
            <person name="Wulff B.B."/>
            <person name="Steuernagel B."/>
            <person name="Mayer K.F."/>
            <person name="Olsen O.A."/>
        </authorList>
    </citation>
    <scope>NUCLEOTIDE SEQUENCE [LARGE SCALE GENOMIC DNA]</scope>
    <source>
        <strain evidence="10">cv. AL8/78</strain>
    </source>
</reference>
<keyword evidence="10" id="KW-1185">Reference proteome</keyword>
<dbReference type="InterPro" id="IPR013057">
    <property type="entry name" value="AA_transpt_TM"/>
</dbReference>
<keyword evidence="2" id="KW-0813">Transport</keyword>
<dbReference type="GO" id="GO:0006865">
    <property type="term" value="P:amino acid transport"/>
    <property type="evidence" value="ECO:0007669"/>
    <property type="project" value="UniProtKB-KW"/>
</dbReference>
<dbReference type="Proteomes" id="UP000015105">
    <property type="component" value="Chromosome 3D"/>
</dbReference>
<evidence type="ECO:0000256" key="1">
    <source>
        <dbReference type="ARBA" id="ARBA00004370"/>
    </source>
</evidence>
<evidence type="ECO:0000259" key="8">
    <source>
        <dbReference type="Pfam" id="PF01490"/>
    </source>
</evidence>
<dbReference type="PANTHER" id="PTHR48017">
    <property type="entry name" value="OS05G0424000 PROTEIN-RELATED"/>
    <property type="match status" value="1"/>
</dbReference>
<evidence type="ECO:0000256" key="5">
    <source>
        <dbReference type="ARBA" id="ARBA00022989"/>
    </source>
</evidence>
<evidence type="ECO:0000256" key="3">
    <source>
        <dbReference type="ARBA" id="ARBA00022692"/>
    </source>
</evidence>
<reference evidence="9" key="4">
    <citation type="submission" date="2019-03" db="UniProtKB">
        <authorList>
            <consortium name="EnsemblPlants"/>
        </authorList>
    </citation>
    <scope>IDENTIFICATION</scope>
</reference>
<keyword evidence="3 7" id="KW-0812">Transmembrane</keyword>
<sequence length="129" mass="14118">LDAGALFVLQSKGSWLHCGYHLTTSIVAPPLLSLPFAFAALGWSAGMVCLVVGAAVTFYSYNLLSRVLEHHAQQGRRQLRFRDMAADILGQYVLLPSYDSSVKPSMPDICTEYVYGSDGWANEMMGVLD</sequence>
<evidence type="ECO:0000256" key="6">
    <source>
        <dbReference type="ARBA" id="ARBA00023136"/>
    </source>
</evidence>
<dbReference type="EnsemblPlants" id="AET3Gv20828900.5">
    <property type="protein sequence ID" value="AET3Gv20828900.5"/>
    <property type="gene ID" value="AET3Gv20828900"/>
</dbReference>
<protein>
    <recommendedName>
        <fullName evidence="8">Amino acid transporter transmembrane domain-containing protein</fullName>
    </recommendedName>
</protein>
<evidence type="ECO:0000256" key="2">
    <source>
        <dbReference type="ARBA" id="ARBA00022448"/>
    </source>
</evidence>